<evidence type="ECO:0000313" key="1">
    <source>
        <dbReference type="EMBL" id="RYR04502.1"/>
    </source>
</evidence>
<comment type="caution">
    <text evidence="1">The sequence shown here is derived from an EMBL/GenBank/DDBJ whole genome shotgun (WGS) entry which is preliminary data.</text>
</comment>
<dbReference type="Proteomes" id="UP000289738">
    <property type="component" value="Chromosome B06"/>
</dbReference>
<name>A0A444YRF9_ARAHY</name>
<protein>
    <submittedName>
        <fullName evidence="1">Uncharacterized protein</fullName>
    </submittedName>
</protein>
<organism evidence="1 2">
    <name type="scientific">Arachis hypogaea</name>
    <name type="common">Peanut</name>
    <dbReference type="NCBI Taxonomy" id="3818"/>
    <lineage>
        <taxon>Eukaryota</taxon>
        <taxon>Viridiplantae</taxon>
        <taxon>Streptophyta</taxon>
        <taxon>Embryophyta</taxon>
        <taxon>Tracheophyta</taxon>
        <taxon>Spermatophyta</taxon>
        <taxon>Magnoliopsida</taxon>
        <taxon>eudicotyledons</taxon>
        <taxon>Gunneridae</taxon>
        <taxon>Pentapetalae</taxon>
        <taxon>rosids</taxon>
        <taxon>fabids</taxon>
        <taxon>Fabales</taxon>
        <taxon>Fabaceae</taxon>
        <taxon>Papilionoideae</taxon>
        <taxon>50 kb inversion clade</taxon>
        <taxon>dalbergioids sensu lato</taxon>
        <taxon>Dalbergieae</taxon>
        <taxon>Pterocarpus clade</taxon>
        <taxon>Arachis</taxon>
    </lineage>
</organism>
<dbReference type="AlphaFoldDB" id="A0A444YRF9"/>
<reference evidence="1 2" key="1">
    <citation type="submission" date="2019-01" db="EMBL/GenBank/DDBJ databases">
        <title>Sequencing of cultivated peanut Arachis hypogaea provides insights into genome evolution and oil improvement.</title>
        <authorList>
            <person name="Chen X."/>
        </authorList>
    </citation>
    <scope>NUCLEOTIDE SEQUENCE [LARGE SCALE GENOMIC DNA]</scope>
    <source>
        <strain evidence="2">cv. Fuhuasheng</strain>
        <tissue evidence="1">Leaves</tissue>
    </source>
</reference>
<accession>A0A444YRF9</accession>
<sequence>MLKRGYCINFAKERWELYQERAASEGIHPKVLAHPDDAIGKVCSPENGKRVHGFSNATCPKWF</sequence>
<keyword evidence="2" id="KW-1185">Reference proteome</keyword>
<evidence type="ECO:0000313" key="2">
    <source>
        <dbReference type="Proteomes" id="UP000289738"/>
    </source>
</evidence>
<gene>
    <name evidence="1" type="ORF">Ahy_B06g084250</name>
</gene>
<dbReference type="EMBL" id="SDMP01000016">
    <property type="protein sequence ID" value="RYR04502.1"/>
    <property type="molecule type" value="Genomic_DNA"/>
</dbReference>
<proteinExistence type="predicted"/>